<dbReference type="Proteomes" id="UP001651158">
    <property type="component" value="Unassembled WGS sequence"/>
</dbReference>
<sequence length="156" mass="17920">MLCTTRVLSGLLFYRLSRPWQRRLSMRPGLRPYRVGPHRLRPSQNRRCFSPAAPANSSSPQMTHIVPSHKLLSVYCLQQNTDQSTSGPSRECYGLFTEVELDSSFTVPVLEHKKTSQMLIPYVVNWKGRCSVDPWESIKPTWIPDGVLFSPLQQKF</sequence>
<protein>
    <submittedName>
        <fullName evidence="1">Uncharacterized protein</fullName>
    </submittedName>
</protein>
<organism evidence="1 2">
    <name type="scientific">Taenia crassiceps</name>
    <dbReference type="NCBI Taxonomy" id="6207"/>
    <lineage>
        <taxon>Eukaryota</taxon>
        <taxon>Metazoa</taxon>
        <taxon>Spiralia</taxon>
        <taxon>Lophotrochozoa</taxon>
        <taxon>Platyhelminthes</taxon>
        <taxon>Cestoda</taxon>
        <taxon>Eucestoda</taxon>
        <taxon>Cyclophyllidea</taxon>
        <taxon>Taeniidae</taxon>
        <taxon>Taenia</taxon>
    </lineage>
</organism>
<evidence type="ECO:0000313" key="2">
    <source>
        <dbReference type="Proteomes" id="UP001651158"/>
    </source>
</evidence>
<keyword evidence="2" id="KW-1185">Reference proteome</keyword>
<gene>
    <name evidence="1" type="ORF">TcWFU_004357</name>
</gene>
<name>A0ABR4QKU5_9CEST</name>
<evidence type="ECO:0000313" key="1">
    <source>
        <dbReference type="EMBL" id="KAL5110232.1"/>
    </source>
</evidence>
<reference evidence="1 2" key="1">
    <citation type="journal article" date="2022" name="Front. Cell. Infect. Microbiol.">
        <title>The Genomes of Two Strains of Taenia crassiceps the Animal Model for the Study of Human Cysticercosis.</title>
        <authorList>
            <person name="Bobes R.J."/>
            <person name="Estrada K."/>
            <person name="Rios-Valencia D.G."/>
            <person name="Calderon-Gallegos A."/>
            <person name="de la Torre P."/>
            <person name="Carrero J.C."/>
            <person name="Sanchez-Flores A."/>
            <person name="Laclette J.P."/>
        </authorList>
    </citation>
    <scope>NUCLEOTIDE SEQUENCE [LARGE SCALE GENOMIC DNA]</scope>
    <source>
        <strain evidence="1">WFUcys</strain>
    </source>
</reference>
<dbReference type="EMBL" id="JAKROA010000002">
    <property type="protein sequence ID" value="KAL5110232.1"/>
    <property type="molecule type" value="Genomic_DNA"/>
</dbReference>
<proteinExistence type="predicted"/>
<accession>A0ABR4QKU5</accession>
<comment type="caution">
    <text evidence="1">The sequence shown here is derived from an EMBL/GenBank/DDBJ whole genome shotgun (WGS) entry which is preliminary data.</text>
</comment>